<keyword evidence="2" id="KW-0328">Glycosyltransferase</keyword>
<gene>
    <name evidence="6" type="ORF">DFQ04_1700</name>
</gene>
<dbReference type="Gene3D" id="3.90.550.10">
    <property type="entry name" value="Spore Coat Polysaccharide Biosynthesis Protein SpsA, Chain A"/>
    <property type="match status" value="1"/>
</dbReference>
<organism evidence="6 7">
    <name type="scientific">Algoriphagus boseongensis</name>
    <dbReference type="NCBI Taxonomy" id="1442587"/>
    <lineage>
        <taxon>Bacteria</taxon>
        <taxon>Pseudomonadati</taxon>
        <taxon>Bacteroidota</taxon>
        <taxon>Cytophagia</taxon>
        <taxon>Cytophagales</taxon>
        <taxon>Cyclobacteriaceae</taxon>
        <taxon>Algoriphagus</taxon>
    </lineage>
</organism>
<feature type="domain" description="Glycosyltransferase 2-like" evidence="5">
    <location>
        <begin position="6"/>
        <end position="130"/>
    </location>
</feature>
<proteinExistence type="inferred from homology"/>
<sequence length="290" mass="32905">MKPLVSLITVNYRQAEVTLALLKSIRESAVPALEVILVDNDPVEWVDFESALPGIQVIRTEKNLGFAGANNLGMKKAQGSYFLLVNNDTEINPNLIHQLLSCFSNPTVGAVCPIIRYHEDPTKIQFSGFTPINSITGRNELLKTLPRLVAETPYFHGAAVMISAEAVKKSGLMCDSYFLYYEELDWSIRVRNAGFKILVTPNAFIDHKESISTGKNSPLKLYYQTRNRVHFMRKNSGSFLLFLIFFCLVSFPKKWLSLQFRREKPHLKAYTKAFQDSIISPQYGMRDWAA</sequence>
<reference evidence="6 7" key="1">
    <citation type="submission" date="2019-03" db="EMBL/GenBank/DDBJ databases">
        <title>Genomic Encyclopedia of Type Strains, Phase III (KMG-III): the genomes of soil and plant-associated and newly described type strains.</title>
        <authorList>
            <person name="Whitman W."/>
        </authorList>
    </citation>
    <scope>NUCLEOTIDE SEQUENCE [LARGE SCALE GENOMIC DNA]</scope>
    <source>
        <strain evidence="6 7">CECT 8446</strain>
    </source>
</reference>
<dbReference type="GO" id="GO:0016757">
    <property type="term" value="F:glycosyltransferase activity"/>
    <property type="evidence" value="ECO:0007669"/>
    <property type="project" value="UniProtKB-KW"/>
</dbReference>
<evidence type="ECO:0000259" key="5">
    <source>
        <dbReference type="Pfam" id="PF00535"/>
    </source>
</evidence>
<dbReference type="CDD" id="cd04186">
    <property type="entry name" value="GT_2_like_c"/>
    <property type="match status" value="1"/>
</dbReference>
<dbReference type="PANTHER" id="PTHR43179">
    <property type="entry name" value="RHAMNOSYLTRANSFERASE WBBL"/>
    <property type="match status" value="1"/>
</dbReference>
<dbReference type="PANTHER" id="PTHR43179:SF12">
    <property type="entry name" value="GALACTOFURANOSYLTRANSFERASE GLFT2"/>
    <property type="match status" value="1"/>
</dbReference>
<keyword evidence="7" id="KW-1185">Reference proteome</keyword>
<dbReference type="InterPro" id="IPR029044">
    <property type="entry name" value="Nucleotide-diphossugar_trans"/>
</dbReference>
<keyword evidence="4" id="KW-1133">Transmembrane helix</keyword>
<name>A0A4R6T5X0_9BACT</name>
<evidence type="ECO:0000313" key="6">
    <source>
        <dbReference type="EMBL" id="TDQ17052.1"/>
    </source>
</evidence>
<feature type="transmembrane region" description="Helical" evidence="4">
    <location>
        <begin position="237"/>
        <end position="256"/>
    </location>
</feature>
<dbReference type="SUPFAM" id="SSF53448">
    <property type="entry name" value="Nucleotide-diphospho-sugar transferases"/>
    <property type="match status" value="1"/>
</dbReference>
<dbReference type="RefSeq" id="WP_166637289.1">
    <property type="nucleotide sequence ID" value="NZ_SNYF01000006.1"/>
</dbReference>
<evidence type="ECO:0000256" key="2">
    <source>
        <dbReference type="ARBA" id="ARBA00022676"/>
    </source>
</evidence>
<accession>A0A4R6T5X0</accession>
<evidence type="ECO:0000256" key="3">
    <source>
        <dbReference type="ARBA" id="ARBA00022679"/>
    </source>
</evidence>
<dbReference type="InterPro" id="IPR001173">
    <property type="entry name" value="Glyco_trans_2-like"/>
</dbReference>
<dbReference type="Proteomes" id="UP000294535">
    <property type="component" value="Unassembled WGS sequence"/>
</dbReference>
<dbReference type="AlphaFoldDB" id="A0A4R6T5X0"/>
<evidence type="ECO:0000256" key="1">
    <source>
        <dbReference type="ARBA" id="ARBA00006739"/>
    </source>
</evidence>
<comment type="caution">
    <text evidence="6">The sequence shown here is derived from an EMBL/GenBank/DDBJ whole genome shotgun (WGS) entry which is preliminary data.</text>
</comment>
<keyword evidence="4" id="KW-0812">Transmembrane</keyword>
<keyword evidence="4" id="KW-0472">Membrane</keyword>
<evidence type="ECO:0000256" key="4">
    <source>
        <dbReference type="SAM" id="Phobius"/>
    </source>
</evidence>
<keyword evidence="3" id="KW-0808">Transferase</keyword>
<dbReference type="Pfam" id="PF00535">
    <property type="entry name" value="Glycos_transf_2"/>
    <property type="match status" value="1"/>
</dbReference>
<protein>
    <recommendedName>
        <fullName evidence="5">Glycosyltransferase 2-like domain-containing protein</fullName>
    </recommendedName>
</protein>
<comment type="similarity">
    <text evidence="1">Belongs to the glycosyltransferase 2 family.</text>
</comment>
<dbReference type="EMBL" id="SNYF01000006">
    <property type="protein sequence ID" value="TDQ17052.1"/>
    <property type="molecule type" value="Genomic_DNA"/>
</dbReference>
<evidence type="ECO:0000313" key="7">
    <source>
        <dbReference type="Proteomes" id="UP000294535"/>
    </source>
</evidence>